<evidence type="ECO:0000313" key="9">
    <source>
        <dbReference type="EMBL" id="MDQ0256711.1"/>
    </source>
</evidence>
<name>A0ABT9ZZP7_9BACI</name>
<accession>A0ABT9ZZP7</accession>
<feature type="transmembrane region" description="Helical" evidence="8">
    <location>
        <begin position="205"/>
        <end position="228"/>
    </location>
</feature>
<evidence type="ECO:0000256" key="5">
    <source>
        <dbReference type="ARBA" id="ARBA00022692"/>
    </source>
</evidence>
<dbReference type="PANTHER" id="PTHR43823">
    <property type="entry name" value="SPORULATION PROTEIN YKVU"/>
    <property type="match status" value="1"/>
</dbReference>
<dbReference type="NCBIfam" id="TIGR00797">
    <property type="entry name" value="matE"/>
    <property type="match status" value="1"/>
</dbReference>
<feature type="transmembrane region" description="Helical" evidence="8">
    <location>
        <begin position="428"/>
        <end position="448"/>
    </location>
</feature>
<evidence type="ECO:0000256" key="8">
    <source>
        <dbReference type="SAM" id="Phobius"/>
    </source>
</evidence>
<keyword evidence="6 8" id="KW-1133">Transmembrane helix</keyword>
<feature type="transmembrane region" description="Helical" evidence="8">
    <location>
        <begin position="284"/>
        <end position="311"/>
    </location>
</feature>
<dbReference type="PIRSF" id="PIRSF006603">
    <property type="entry name" value="DinF"/>
    <property type="match status" value="1"/>
</dbReference>
<dbReference type="RefSeq" id="WP_307329282.1">
    <property type="nucleotide sequence ID" value="NZ_JAUSUG010000019.1"/>
</dbReference>
<feature type="transmembrane region" description="Helical" evidence="8">
    <location>
        <begin position="146"/>
        <end position="165"/>
    </location>
</feature>
<feature type="transmembrane region" description="Helical" evidence="8">
    <location>
        <begin position="104"/>
        <end position="126"/>
    </location>
</feature>
<evidence type="ECO:0000256" key="7">
    <source>
        <dbReference type="ARBA" id="ARBA00023136"/>
    </source>
</evidence>
<feature type="transmembrane region" description="Helical" evidence="8">
    <location>
        <begin position="177"/>
        <end position="199"/>
    </location>
</feature>
<feature type="transmembrane region" description="Helical" evidence="8">
    <location>
        <begin position="363"/>
        <end position="387"/>
    </location>
</feature>
<keyword evidence="3" id="KW-0813">Transport</keyword>
<comment type="subcellular location">
    <subcellularLocation>
        <location evidence="1">Cell membrane</location>
        <topology evidence="1">Multi-pass membrane protein</topology>
    </subcellularLocation>
</comment>
<feature type="transmembrane region" description="Helical" evidence="8">
    <location>
        <begin position="399"/>
        <end position="422"/>
    </location>
</feature>
<dbReference type="EMBL" id="JAUSUG010000019">
    <property type="protein sequence ID" value="MDQ0256711.1"/>
    <property type="molecule type" value="Genomic_DNA"/>
</dbReference>
<feature type="transmembrane region" description="Helical" evidence="8">
    <location>
        <begin position="332"/>
        <end position="357"/>
    </location>
</feature>
<evidence type="ECO:0000256" key="6">
    <source>
        <dbReference type="ARBA" id="ARBA00022989"/>
    </source>
</evidence>
<comment type="caution">
    <text evidence="9">The sequence shown here is derived from an EMBL/GenBank/DDBJ whole genome shotgun (WGS) entry which is preliminary data.</text>
</comment>
<comment type="similarity">
    <text evidence="2">Belongs to the multi antimicrobial extrusion (MATE) (TC 2.A.66.1) family.</text>
</comment>
<dbReference type="Pfam" id="PF01554">
    <property type="entry name" value="MatE"/>
    <property type="match status" value="2"/>
</dbReference>
<evidence type="ECO:0000256" key="2">
    <source>
        <dbReference type="ARBA" id="ARBA00010199"/>
    </source>
</evidence>
<dbReference type="InterPro" id="IPR048279">
    <property type="entry name" value="MdtK-like"/>
</dbReference>
<organism evidence="9 10">
    <name type="scientific">Evansella vedderi</name>
    <dbReference type="NCBI Taxonomy" id="38282"/>
    <lineage>
        <taxon>Bacteria</taxon>
        <taxon>Bacillati</taxon>
        <taxon>Bacillota</taxon>
        <taxon>Bacilli</taxon>
        <taxon>Bacillales</taxon>
        <taxon>Bacillaceae</taxon>
        <taxon>Evansella</taxon>
    </lineage>
</organism>
<dbReference type="InterPro" id="IPR051327">
    <property type="entry name" value="MATE_MepA_subfamily"/>
</dbReference>
<keyword evidence="4" id="KW-1003">Cell membrane</keyword>
<sequence length="457" mass="50082">MDITLLEMNIMAISKGIEKEHTMKSLLAYAAPTIGVMVFVSIYTMVDGIFVARYVSSTALSAVNIFMPIYALIFAVALMLGTGGSAIIAKKMGENKYEEARSNFTFIVLCGGVLGLLIMSYGLLFIRPLLELIGAGASDQLFVYTYIYAKIILAMSPLIIIQAMLQTLFVTAGKPKLSLVITLIGGSANIVLDYVFIVVMKMGMVGAAIATAIGIAIPALIGIVYFLLVKKNQIRFTRPKVEWKVLLNSCINGSSEMVTNLSLSVVIIAFNLLMLKFIGVEGVAAITIMLYVMFFLTPIFMGYSVGIAPIISYNYGSQNINQLKRIFKISMLFIGVSSVIVFGFSLWLGPLLIQFMVEKGSDVYNIAIDGFRIFCIGFLFMGLNIFTSMLFTAISNGKLSAIISLLRTLVFVLIALLILPIIIGVNGIWIAIPLAEFLSIIVCAIFIIRNRKVYHYF</sequence>
<protein>
    <submittedName>
        <fullName evidence="9">MATE family efflux protein</fullName>
    </submittedName>
</protein>
<keyword evidence="7 8" id="KW-0472">Membrane</keyword>
<dbReference type="Proteomes" id="UP001230005">
    <property type="component" value="Unassembled WGS sequence"/>
</dbReference>
<keyword evidence="10" id="KW-1185">Reference proteome</keyword>
<evidence type="ECO:0000256" key="1">
    <source>
        <dbReference type="ARBA" id="ARBA00004651"/>
    </source>
</evidence>
<evidence type="ECO:0000313" key="10">
    <source>
        <dbReference type="Proteomes" id="UP001230005"/>
    </source>
</evidence>
<feature type="transmembrane region" description="Helical" evidence="8">
    <location>
        <begin position="65"/>
        <end position="83"/>
    </location>
</feature>
<evidence type="ECO:0000256" key="3">
    <source>
        <dbReference type="ARBA" id="ARBA00022448"/>
    </source>
</evidence>
<evidence type="ECO:0000256" key="4">
    <source>
        <dbReference type="ARBA" id="ARBA00022475"/>
    </source>
</evidence>
<dbReference type="PANTHER" id="PTHR43823:SF3">
    <property type="entry name" value="MULTIDRUG EXPORT PROTEIN MEPA"/>
    <property type="match status" value="1"/>
</dbReference>
<feature type="transmembrane region" description="Helical" evidence="8">
    <location>
        <begin position="258"/>
        <end position="278"/>
    </location>
</feature>
<gene>
    <name evidence="9" type="ORF">J2S74_004133</name>
</gene>
<reference evidence="9 10" key="1">
    <citation type="submission" date="2023-07" db="EMBL/GenBank/DDBJ databases">
        <title>Genomic Encyclopedia of Type Strains, Phase IV (KMG-IV): sequencing the most valuable type-strain genomes for metagenomic binning, comparative biology and taxonomic classification.</title>
        <authorList>
            <person name="Goeker M."/>
        </authorList>
    </citation>
    <scope>NUCLEOTIDE SEQUENCE [LARGE SCALE GENOMIC DNA]</scope>
    <source>
        <strain evidence="9 10">DSM 9768</strain>
    </source>
</reference>
<keyword evidence="5 8" id="KW-0812">Transmembrane</keyword>
<feature type="transmembrane region" description="Helical" evidence="8">
    <location>
        <begin position="26"/>
        <end position="45"/>
    </location>
</feature>
<proteinExistence type="inferred from homology"/>
<dbReference type="InterPro" id="IPR002528">
    <property type="entry name" value="MATE_fam"/>
</dbReference>